<dbReference type="EMBL" id="BBPA01000046">
    <property type="protein sequence ID" value="GAL93753.1"/>
    <property type="molecule type" value="Genomic_DNA"/>
</dbReference>
<reference evidence="2" key="1">
    <citation type="journal article" date="2015" name="Genome">
        <title>Whole Genome Sequence of the Non-Microcystin-Producing Microcystis aeruginosa Strain NIES-44.</title>
        <authorList>
            <person name="Okano K."/>
            <person name="Miyata N."/>
            <person name="Ozaki Y."/>
        </authorList>
    </citation>
    <scope>NUCLEOTIDE SEQUENCE [LARGE SCALE GENOMIC DNA]</scope>
    <source>
        <strain evidence="2">NIES-44</strain>
    </source>
</reference>
<gene>
    <name evidence="1" type="ORF">N44_03505</name>
</gene>
<accession>A0A0A1VW85</accession>
<evidence type="ECO:0000313" key="1">
    <source>
        <dbReference type="EMBL" id="GAL93753.1"/>
    </source>
</evidence>
<dbReference type="Proteomes" id="UP000030321">
    <property type="component" value="Unassembled WGS sequence"/>
</dbReference>
<evidence type="ECO:0008006" key="3">
    <source>
        <dbReference type="Google" id="ProtNLM"/>
    </source>
</evidence>
<comment type="caution">
    <text evidence="1">The sequence shown here is derived from an EMBL/GenBank/DDBJ whole genome shotgun (WGS) entry which is preliminary data.</text>
</comment>
<name>A0A0A1VW85_MICAE</name>
<organism evidence="1 2">
    <name type="scientific">Microcystis aeruginosa NIES-44</name>
    <dbReference type="NCBI Taxonomy" id="449439"/>
    <lineage>
        <taxon>Bacteria</taxon>
        <taxon>Bacillati</taxon>
        <taxon>Cyanobacteriota</taxon>
        <taxon>Cyanophyceae</taxon>
        <taxon>Oscillatoriophycideae</taxon>
        <taxon>Chroococcales</taxon>
        <taxon>Microcystaceae</taxon>
        <taxon>Microcystis</taxon>
    </lineage>
</organism>
<proteinExistence type="predicted"/>
<dbReference type="AlphaFoldDB" id="A0A0A1VW85"/>
<evidence type="ECO:0000313" key="2">
    <source>
        <dbReference type="Proteomes" id="UP000030321"/>
    </source>
</evidence>
<protein>
    <recommendedName>
        <fullName evidence="3">Nuclease subunit of the excinuclease complex</fullName>
    </recommendedName>
</protein>
<dbReference type="InterPro" id="IPR049578">
    <property type="entry name" value="CAXIP1-like_GIY-YIG_dom"/>
</dbReference>
<dbReference type="RefSeq" id="WP_045359656.1">
    <property type="nucleotide sequence ID" value="NZ_BBPA01000046.1"/>
</dbReference>
<sequence>MNESDTFANLEQLEYIPYLDTTGNICVDFQGKIGVYAIFEREQVLEFVGYSRDIYLSLKQHLARQPQACYWLKIQLIERPNRTILESIKQAWLRESQAVIGNEKLWTEPIDAKLAMTETEKEIYQSADEVGQIKLLKQVSRRVENDILSTLEKRGVQMEIRFNPKLKEQGLLDLK</sequence>
<dbReference type="CDD" id="cd10450">
    <property type="entry name" value="GIY-YIG_AtGrxS16_like"/>
    <property type="match status" value="1"/>
</dbReference>